<dbReference type="OrthoDB" id="6197906at2"/>
<dbReference type="RefSeq" id="WP_013835324.1">
    <property type="nucleotide sequence ID" value="NC_015581.1"/>
</dbReference>
<organism evidence="1 2">
    <name type="scientific">Thiomicrospira cyclica (strain DSM 14477 / JCM 11371 / ALM1)</name>
    <name type="common">Thioalkalimicrobium cyclicum</name>
    <dbReference type="NCBI Taxonomy" id="717773"/>
    <lineage>
        <taxon>Bacteria</taxon>
        <taxon>Pseudomonadati</taxon>
        <taxon>Pseudomonadota</taxon>
        <taxon>Gammaproteobacteria</taxon>
        <taxon>Thiotrichales</taxon>
        <taxon>Piscirickettsiaceae</taxon>
        <taxon>Thiomicrospira</taxon>
    </lineage>
</organism>
<dbReference type="KEGG" id="tcy:Thicy_0773"/>
<gene>
    <name evidence="1" type="ordered locus">Thicy_0773</name>
</gene>
<keyword evidence="2" id="KW-1185">Reference proteome</keyword>
<proteinExistence type="predicted"/>
<dbReference type="EMBL" id="CP002776">
    <property type="protein sequence ID" value="AEG31545.1"/>
    <property type="molecule type" value="Genomic_DNA"/>
</dbReference>
<dbReference type="HOGENOM" id="CLU_2080971_0_0_6"/>
<name>F6DCF9_THICA</name>
<dbReference type="STRING" id="717773.Thicy_0773"/>
<accession>F6DCF9</accession>
<dbReference type="AlphaFoldDB" id="F6DCF9"/>
<sequence>MHGSYQRIPIKFTENWLEGLDGRTGVARDLKERYKELTDDLGGFKNLSYQQRALCSRALFIEYNLKKQEEDMALGKDFDPGVYAQSVNTLIGLFRMLGIERKKQEAITLNDFIESKSKGA</sequence>
<protein>
    <submittedName>
        <fullName evidence="1">Uncharacterized protein</fullName>
    </submittedName>
</protein>
<evidence type="ECO:0000313" key="1">
    <source>
        <dbReference type="EMBL" id="AEG31545.1"/>
    </source>
</evidence>
<dbReference type="Proteomes" id="UP000009232">
    <property type="component" value="Chromosome"/>
</dbReference>
<dbReference type="eggNOG" id="ENOG5032Y37">
    <property type="taxonomic scope" value="Bacteria"/>
</dbReference>
<evidence type="ECO:0000313" key="2">
    <source>
        <dbReference type="Proteomes" id="UP000009232"/>
    </source>
</evidence>
<reference evidence="1 2" key="1">
    <citation type="submission" date="2011-05" db="EMBL/GenBank/DDBJ databases">
        <title>Complete sequence of Thioalkalimicrobium cyclicum ALM1.</title>
        <authorList>
            <consortium name="US DOE Joint Genome Institute"/>
            <person name="Lucas S."/>
            <person name="Han J."/>
            <person name="Lapidus A."/>
            <person name="Cheng J.-F."/>
            <person name="Goodwin L."/>
            <person name="Pitluck S."/>
            <person name="Peters L."/>
            <person name="Mikhailova N."/>
            <person name="Davenport K."/>
            <person name="Han C."/>
            <person name="Tapia R."/>
            <person name="Land M."/>
            <person name="Hauser L."/>
            <person name="Kyrpides N."/>
            <person name="Ivanova N."/>
            <person name="Pagani I."/>
            <person name="Kappler U."/>
            <person name="Woyke T."/>
        </authorList>
    </citation>
    <scope>NUCLEOTIDE SEQUENCE [LARGE SCALE GENOMIC DNA]</scope>
    <source>
        <strain evidence="2">DSM 14477 / JCM 11371 / ALM1</strain>
    </source>
</reference>